<proteinExistence type="predicted"/>
<sequence length="215" mass="24413">MCSGPLKNEIWIRNETGVGPQTTTFNTLSLFQHKMTSSPCTFCTKNSKSDTARLYYGEYYCSRECARENARSAFPGWKHGLFTDCQYDGLDGQEVYNENIADAEFGEFYTLAWEGEVPPQMTFPPVGIIDEREKQRLVGCETMAKATGTPVVTIVRAEMKFRGGQSFRDYRATFHPNGDHLWVYVLTYKQWEALEAQQVPAKKKATIVNGVLTWA</sequence>
<dbReference type="EMBL" id="MN740640">
    <property type="protein sequence ID" value="QHU36567.1"/>
    <property type="molecule type" value="Genomic_DNA"/>
</dbReference>
<organism evidence="1">
    <name type="scientific">viral metagenome</name>
    <dbReference type="NCBI Taxonomy" id="1070528"/>
    <lineage>
        <taxon>unclassified sequences</taxon>
        <taxon>metagenomes</taxon>
        <taxon>organismal metagenomes</taxon>
    </lineage>
</organism>
<reference evidence="1" key="1">
    <citation type="journal article" date="2020" name="Nature">
        <title>Giant virus diversity and host interactions through global metagenomics.</title>
        <authorList>
            <person name="Schulz F."/>
            <person name="Roux S."/>
            <person name="Paez-Espino D."/>
            <person name="Jungbluth S."/>
            <person name="Walsh D.A."/>
            <person name="Denef V.J."/>
            <person name="McMahon K.D."/>
            <person name="Konstantinidis K.T."/>
            <person name="Eloe-Fadrosh E.A."/>
            <person name="Kyrpides N.C."/>
            <person name="Woyke T."/>
        </authorList>
    </citation>
    <scope>NUCLEOTIDE SEQUENCE</scope>
    <source>
        <strain evidence="1">GVMAG-S-1035231-58</strain>
    </source>
</reference>
<protein>
    <submittedName>
        <fullName evidence="1">Uncharacterized protein</fullName>
    </submittedName>
</protein>
<name>A0A6C0M0U5_9ZZZZ</name>
<dbReference type="AlphaFoldDB" id="A0A6C0M0U5"/>
<accession>A0A6C0M0U5</accession>
<evidence type="ECO:0000313" key="1">
    <source>
        <dbReference type="EMBL" id="QHU36567.1"/>
    </source>
</evidence>